<gene>
    <name evidence="2" type="ORF">VHEMI02165</name>
</gene>
<keyword evidence="3" id="KW-1185">Reference proteome</keyword>
<dbReference type="SUPFAM" id="SSF49503">
    <property type="entry name" value="Cupredoxins"/>
    <property type="match status" value="1"/>
</dbReference>
<dbReference type="InterPro" id="IPR008972">
    <property type="entry name" value="Cupredoxin"/>
</dbReference>
<proteinExistence type="predicted"/>
<dbReference type="InterPro" id="IPR052953">
    <property type="entry name" value="Ser-rich/MCO-related"/>
</dbReference>
<organism evidence="2 3">
    <name type="scientific">[Torrubiella] hemipterigena</name>
    <dbReference type="NCBI Taxonomy" id="1531966"/>
    <lineage>
        <taxon>Eukaryota</taxon>
        <taxon>Fungi</taxon>
        <taxon>Dikarya</taxon>
        <taxon>Ascomycota</taxon>
        <taxon>Pezizomycotina</taxon>
        <taxon>Sordariomycetes</taxon>
        <taxon>Hypocreomycetidae</taxon>
        <taxon>Hypocreales</taxon>
        <taxon>Clavicipitaceae</taxon>
        <taxon>Clavicipitaceae incertae sedis</taxon>
        <taxon>'Torrubiella' clade</taxon>
    </lineage>
</organism>
<dbReference type="PANTHER" id="PTHR34883">
    <property type="entry name" value="SERINE-RICH PROTEIN, PUTATIVE-RELATED-RELATED"/>
    <property type="match status" value="1"/>
</dbReference>
<reference evidence="2 3" key="1">
    <citation type="journal article" date="2015" name="Genome Announc.">
        <title>Draft Genome Sequence and Gene Annotation of the Entomopathogenic Fungus Verticillium hemipterigenum.</title>
        <authorList>
            <person name="Horn F."/>
            <person name="Habel A."/>
            <person name="Scharf D.H."/>
            <person name="Dworschak J."/>
            <person name="Brakhage A.A."/>
            <person name="Guthke R."/>
            <person name="Hertweck C."/>
            <person name="Linde J."/>
        </authorList>
    </citation>
    <scope>NUCLEOTIDE SEQUENCE [LARGE SCALE GENOMIC DNA]</scope>
</reference>
<accession>A0A0A1T9P0</accession>
<dbReference type="AlphaFoldDB" id="A0A0A1T9P0"/>
<dbReference type="CDD" id="cd00920">
    <property type="entry name" value="Cupredoxin"/>
    <property type="match status" value="1"/>
</dbReference>
<feature type="signal peptide" evidence="1">
    <location>
        <begin position="1"/>
        <end position="22"/>
    </location>
</feature>
<evidence type="ECO:0000256" key="1">
    <source>
        <dbReference type="SAM" id="SignalP"/>
    </source>
</evidence>
<evidence type="ECO:0000313" key="2">
    <source>
        <dbReference type="EMBL" id="CEJ82074.1"/>
    </source>
</evidence>
<protein>
    <recommendedName>
        <fullName evidence="4">Extracellular serine-rich protein</fullName>
    </recommendedName>
</protein>
<dbReference type="STRING" id="1531966.A0A0A1T9P0"/>
<dbReference type="HOGENOM" id="CLU_053381_4_2_1"/>
<sequence length="213" mass="21224">MLFEYSKLQALLICAPVTMAAATIRIDAGLNGLAFTPDSTKANVGDVLEFHFHPISHSVVMGDKNHPCVPAASGGFFSGFMPVSSGEGANVFQVTVNSTDPIFFYCAQTVGSHCQSGMVGVINPASDQDLAAYKNAAKSAAESTHPGTVFGGKVLAAGAGASSSSAAKPSTTAFSGSGGGGAYGSSGSAGNSLQVSAALILSCVMGAASFLTK</sequence>
<dbReference type="EMBL" id="CDHN01000001">
    <property type="protein sequence ID" value="CEJ82074.1"/>
    <property type="molecule type" value="Genomic_DNA"/>
</dbReference>
<evidence type="ECO:0000313" key="3">
    <source>
        <dbReference type="Proteomes" id="UP000039046"/>
    </source>
</evidence>
<name>A0A0A1T9P0_9HYPO</name>
<dbReference type="OrthoDB" id="2331100at2759"/>
<keyword evidence="1" id="KW-0732">Signal</keyword>
<evidence type="ECO:0008006" key="4">
    <source>
        <dbReference type="Google" id="ProtNLM"/>
    </source>
</evidence>
<dbReference type="PANTHER" id="PTHR34883:SF15">
    <property type="entry name" value="EXTRACELLULAR SERINE-RICH PROTEIN"/>
    <property type="match status" value="1"/>
</dbReference>
<dbReference type="Proteomes" id="UP000039046">
    <property type="component" value="Unassembled WGS sequence"/>
</dbReference>
<dbReference type="Gene3D" id="2.60.40.420">
    <property type="entry name" value="Cupredoxins - blue copper proteins"/>
    <property type="match status" value="1"/>
</dbReference>
<feature type="chain" id="PRO_5001989982" description="Extracellular serine-rich protein" evidence="1">
    <location>
        <begin position="23"/>
        <end position="213"/>
    </location>
</feature>